<dbReference type="EMBL" id="CH477379">
    <property type="protein sequence ID" value="EAT42241.1"/>
    <property type="molecule type" value="Genomic_DNA"/>
</dbReference>
<organism evidence="1 2">
    <name type="scientific">Aedes aegypti</name>
    <name type="common">Yellowfever mosquito</name>
    <name type="synonym">Culex aegypti</name>
    <dbReference type="NCBI Taxonomy" id="7159"/>
    <lineage>
        <taxon>Eukaryota</taxon>
        <taxon>Metazoa</taxon>
        <taxon>Ecdysozoa</taxon>
        <taxon>Arthropoda</taxon>
        <taxon>Hexapoda</taxon>
        <taxon>Insecta</taxon>
        <taxon>Pterygota</taxon>
        <taxon>Neoptera</taxon>
        <taxon>Endopterygota</taxon>
        <taxon>Diptera</taxon>
        <taxon>Nematocera</taxon>
        <taxon>Culicoidea</taxon>
        <taxon>Culicidae</taxon>
        <taxon>Culicinae</taxon>
        <taxon>Aedini</taxon>
        <taxon>Aedes</taxon>
        <taxon>Stegomyia</taxon>
    </lineage>
</organism>
<evidence type="ECO:0000313" key="1">
    <source>
        <dbReference type="EMBL" id="EAT42241.1"/>
    </source>
</evidence>
<protein>
    <submittedName>
        <fullName evidence="1">AAEL006198-PA</fullName>
    </submittedName>
</protein>
<reference evidence="1" key="1">
    <citation type="submission" date="2005-10" db="EMBL/GenBank/DDBJ databases">
        <authorList>
            <person name="Loftus B.J."/>
            <person name="Nene V.M."/>
            <person name="Hannick L.I."/>
            <person name="Bidwell S."/>
            <person name="Haas B."/>
            <person name="Amedeo P."/>
            <person name="Orvis J."/>
            <person name="Wortman J.R."/>
            <person name="White O.R."/>
            <person name="Salzberg S."/>
            <person name="Shumway M."/>
            <person name="Koo H."/>
            <person name="Zhao Y."/>
            <person name="Holmes M."/>
            <person name="Miller J."/>
            <person name="Schatz M."/>
            <person name="Pop M."/>
            <person name="Pai G."/>
            <person name="Utterback T."/>
            <person name="Rogers Y.-H."/>
            <person name="Kravitz S."/>
            <person name="Fraser C.M."/>
        </authorList>
    </citation>
    <scope>NUCLEOTIDE SEQUENCE</scope>
    <source>
        <strain evidence="1">Liverpool</strain>
    </source>
</reference>
<dbReference type="Proteomes" id="UP000682892">
    <property type="component" value="Unassembled WGS sequence"/>
</dbReference>
<reference evidence="1" key="2">
    <citation type="journal article" date="2007" name="Science">
        <title>Genome sequence of Aedes aegypti, a major arbovirus vector.</title>
        <authorList>
            <person name="Nene V."/>
            <person name="Wortman J.R."/>
            <person name="Lawson D."/>
            <person name="Haas B."/>
            <person name="Kodira C."/>
            <person name="Tu Z.J."/>
            <person name="Loftus B."/>
            <person name="Xi Z."/>
            <person name="Megy K."/>
            <person name="Grabherr M."/>
            <person name="Ren Q."/>
            <person name="Zdobnov E.M."/>
            <person name="Lobo N.F."/>
            <person name="Campbell K.S."/>
            <person name="Brown S.E."/>
            <person name="Bonaldo M.F."/>
            <person name="Zhu J."/>
            <person name="Sinkins S.P."/>
            <person name="Hogenkamp D.G."/>
            <person name="Amedeo P."/>
            <person name="Arensburger P."/>
            <person name="Atkinson P.W."/>
            <person name="Bidwell S."/>
            <person name="Biedler J."/>
            <person name="Birney E."/>
            <person name="Bruggner R.V."/>
            <person name="Costas J."/>
            <person name="Coy M.R."/>
            <person name="Crabtree J."/>
            <person name="Crawford M."/>
            <person name="Debruyn B."/>
            <person name="Decaprio D."/>
            <person name="Eiglmeier K."/>
            <person name="Eisenstadt E."/>
            <person name="El-Dorry H."/>
            <person name="Gelbart W.M."/>
            <person name="Gomes S.L."/>
            <person name="Hammond M."/>
            <person name="Hannick L.I."/>
            <person name="Hogan J.R."/>
            <person name="Holmes M.H."/>
            <person name="Jaffe D."/>
            <person name="Johnston J.S."/>
            <person name="Kennedy R.C."/>
            <person name="Koo H."/>
            <person name="Kravitz S."/>
            <person name="Kriventseva E.V."/>
            <person name="Kulp D."/>
            <person name="Labutti K."/>
            <person name="Lee E."/>
            <person name="Li S."/>
            <person name="Lovin D.D."/>
            <person name="Mao C."/>
            <person name="Mauceli E."/>
            <person name="Menck C.F."/>
            <person name="Miller J.R."/>
            <person name="Montgomery P."/>
            <person name="Mori A."/>
            <person name="Nascimento A.L."/>
            <person name="Naveira H.F."/>
            <person name="Nusbaum C."/>
            <person name="O'leary S."/>
            <person name="Orvis J."/>
            <person name="Pertea M."/>
            <person name="Quesneville H."/>
            <person name="Reidenbach K.R."/>
            <person name="Rogers Y.H."/>
            <person name="Roth C.W."/>
            <person name="Schneider J.R."/>
            <person name="Schatz M."/>
            <person name="Shumway M."/>
            <person name="Stanke M."/>
            <person name="Stinson E.O."/>
            <person name="Tubio J.M."/>
            <person name="Vanzee J.P."/>
            <person name="Verjovski-Almeida S."/>
            <person name="Werner D."/>
            <person name="White O."/>
            <person name="Wyder S."/>
            <person name="Zeng Q."/>
            <person name="Zhao Q."/>
            <person name="Zhao Y."/>
            <person name="Hill C.A."/>
            <person name="Raikhel A.S."/>
            <person name="Soares M.B."/>
            <person name="Knudson D.L."/>
            <person name="Lee N.H."/>
            <person name="Galagan J."/>
            <person name="Salzberg S.L."/>
            <person name="Paulsen I.T."/>
            <person name="Dimopoulos G."/>
            <person name="Collins F.H."/>
            <person name="Birren B."/>
            <person name="Fraser-Liggett C.M."/>
            <person name="Severson D.W."/>
        </authorList>
    </citation>
    <scope>NUCLEOTIDE SEQUENCE [LARGE SCALE GENOMIC DNA]</scope>
    <source>
        <strain evidence="1">Liverpool</strain>
    </source>
</reference>
<name>Q177A8_AEDAE</name>
<gene>
    <name evidence="1" type="ORF">AaeL_AAEL006198</name>
</gene>
<dbReference type="AlphaFoldDB" id="Q177A8"/>
<sequence>MLSIQAFRIRNLALRLKQKKTIQSIFIRNDKVSVRLPGQKRYDPVGDCNKLLRLVGTIFFSRLSCVDVLVRVESAEAKIFVKIRSHQNLFFCLVLRFMKLIFCGLTRTACIALDSTLFLNYSDEEQKVVIIDKS</sequence>
<dbReference type="HOGENOM" id="CLU_1897905_0_0_1"/>
<accession>Q177A8</accession>
<dbReference type="PaxDb" id="7159-AAEL006198-PA"/>
<proteinExistence type="predicted"/>
<evidence type="ECO:0000313" key="2">
    <source>
        <dbReference type="Proteomes" id="UP000682892"/>
    </source>
</evidence>
<reference evidence="1" key="3">
    <citation type="submission" date="2012-09" db="EMBL/GenBank/DDBJ databases">
        <authorList>
            <consortium name="VectorBase"/>
        </authorList>
    </citation>
    <scope>NUCLEOTIDE SEQUENCE</scope>
    <source>
        <strain evidence="1">Liverpool</strain>
    </source>
</reference>